<dbReference type="Gene3D" id="1.20.1280.50">
    <property type="match status" value="1"/>
</dbReference>
<dbReference type="PANTHER" id="PTHR31672">
    <property type="entry name" value="BNACNNG10540D PROTEIN"/>
    <property type="match status" value="1"/>
</dbReference>
<accession>A0AAV1DDA5</accession>
<dbReference type="PROSITE" id="PS50181">
    <property type="entry name" value="FBOX"/>
    <property type="match status" value="1"/>
</dbReference>
<dbReference type="InterPro" id="IPR013187">
    <property type="entry name" value="F-box-assoc_dom_typ3"/>
</dbReference>
<dbReference type="AlphaFoldDB" id="A0AAV1DDA5"/>
<dbReference type="SUPFAM" id="SSF81383">
    <property type="entry name" value="F-box domain"/>
    <property type="match status" value="1"/>
</dbReference>
<dbReference type="InterPro" id="IPR017451">
    <property type="entry name" value="F-box-assoc_interact_dom"/>
</dbReference>
<proteinExistence type="predicted"/>
<dbReference type="Pfam" id="PF12937">
    <property type="entry name" value="F-box-like"/>
    <property type="match status" value="1"/>
</dbReference>
<protein>
    <submittedName>
        <fullName evidence="2">OLC1v1004871C1</fullName>
    </submittedName>
</protein>
<dbReference type="NCBIfam" id="TIGR01640">
    <property type="entry name" value="F_box_assoc_1"/>
    <property type="match status" value="1"/>
</dbReference>
<feature type="domain" description="F-box" evidence="1">
    <location>
        <begin position="20"/>
        <end position="56"/>
    </location>
</feature>
<evidence type="ECO:0000259" key="1">
    <source>
        <dbReference type="PROSITE" id="PS50181"/>
    </source>
</evidence>
<dbReference type="SMART" id="SM00256">
    <property type="entry name" value="FBOX"/>
    <property type="match status" value="1"/>
</dbReference>
<keyword evidence="3" id="KW-1185">Reference proteome</keyword>
<dbReference type="Pfam" id="PF08268">
    <property type="entry name" value="FBA_3"/>
    <property type="match status" value="1"/>
</dbReference>
<gene>
    <name evidence="2" type="ORF">OLC1_LOCUS14461</name>
</gene>
<evidence type="ECO:0000313" key="2">
    <source>
        <dbReference type="EMBL" id="CAI9105854.1"/>
    </source>
</evidence>
<dbReference type="EMBL" id="OX459122">
    <property type="protein sequence ID" value="CAI9105854.1"/>
    <property type="molecule type" value="Genomic_DNA"/>
</dbReference>
<name>A0AAV1DDA5_OLDCO</name>
<sequence length="430" mass="49199">MASDAGNPAKKTKDEEEKPTNFLDALPREVAVGIISRLPIRSLIQSRFVCKFWRELSCDPHLVNLHLCRVLKSNNPCFIFHCDVPIKNHLYFVESLNQKEDVDGSIKLEKLRRIDAPFSDSVPEFNVIGSCNGIICLEDSLFEEALYLYNPFTQDYAKLPKSRVFEDQVVMYGFGFHPVTNEYKVIKIAFYPSTLDMNAALSFRRFARQRNAKSDVQIFTLGSDRWRSIGSTPFVFQRRSSPVLLNGRLHWTTVYDSYNGRPDRLIVSLDIADEKFREIPGPELNHRMSRQNYHLAVLVENLCVAVPMASVSGTLDVWVMKEYNRKESWVKEMKIPIYTPSLKTREYSRSYGIWRNVLVGKVVRVVCLLSNGDILLEYKGGLLVSYNQDTGMFRDITFPGLPNPCKLIVHVGTLNRVMAPSEILTQPTLA</sequence>
<evidence type="ECO:0000313" key="3">
    <source>
        <dbReference type="Proteomes" id="UP001161247"/>
    </source>
</evidence>
<dbReference type="Proteomes" id="UP001161247">
    <property type="component" value="Chromosome 5"/>
</dbReference>
<dbReference type="InterPro" id="IPR036047">
    <property type="entry name" value="F-box-like_dom_sf"/>
</dbReference>
<organism evidence="2 3">
    <name type="scientific">Oldenlandia corymbosa var. corymbosa</name>
    <dbReference type="NCBI Taxonomy" id="529605"/>
    <lineage>
        <taxon>Eukaryota</taxon>
        <taxon>Viridiplantae</taxon>
        <taxon>Streptophyta</taxon>
        <taxon>Embryophyta</taxon>
        <taxon>Tracheophyta</taxon>
        <taxon>Spermatophyta</taxon>
        <taxon>Magnoliopsida</taxon>
        <taxon>eudicotyledons</taxon>
        <taxon>Gunneridae</taxon>
        <taxon>Pentapetalae</taxon>
        <taxon>asterids</taxon>
        <taxon>lamiids</taxon>
        <taxon>Gentianales</taxon>
        <taxon>Rubiaceae</taxon>
        <taxon>Rubioideae</taxon>
        <taxon>Spermacoceae</taxon>
        <taxon>Hedyotis-Oldenlandia complex</taxon>
        <taxon>Oldenlandia</taxon>
    </lineage>
</organism>
<dbReference type="InterPro" id="IPR001810">
    <property type="entry name" value="F-box_dom"/>
</dbReference>
<dbReference type="PANTHER" id="PTHR31672:SF13">
    <property type="entry name" value="F-BOX PROTEIN CPR30-LIKE"/>
    <property type="match status" value="1"/>
</dbReference>
<reference evidence="2" key="1">
    <citation type="submission" date="2023-03" db="EMBL/GenBank/DDBJ databases">
        <authorList>
            <person name="Julca I."/>
        </authorList>
    </citation>
    <scope>NUCLEOTIDE SEQUENCE</scope>
</reference>
<dbReference type="InterPro" id="IPR050796">
    <property type="entry name" value="SCF_F-box_component"/>
</dbReference>